<name>A0ABQ4C950_9ACTN</name>
<dbReference type="Proteomes" id="UP000624325">
    <property type="component" value="Unassembled WGS sequence"/>
</dbReference>
<comment type="caution">
    <text evidence="3">The sequence shown here is derived from an EMBL/GenBank/DDBJ whole genome shotgun (WGS) entry which is preliminary data.</text>
</comment>
<dbReference type="InterPro" id="IPR002052">
    <property type="entry name" value="DNA_methylase_N6_adenine_CS"/>
</dbReference>
<dbReference type="EMBL" id="BONC01000045">
    <property type="protein sequence ID" value="GIF59312.1"/>
    <property type="molecule type" value="Genomic_DNA"/>
</dbReference>
<dbReference type="Pfam" id="PF03602">
    <property type="entry name" value="Cons_hypoth95"/>
    <property type="match status" value="1"/>
</dbReference>
<dbReference type="Gene3D" id="3.40.50.150">
    <property type="entry name" value="Vaccinia Virus protein VP39"/>
    <property type="match status" value="1"/>
</dbReference>
<dbReference type="CDD" id="cd02440">
    <property type="entry name" value="AdoMet_MTases"/>
    <property type="match status" value="1"/>
</dbReference>
<keyword evidence="1 3" id="KW-0489">Methyltransferase</keyword>
<proteinExistence type="predicted"/>
<evidence type="ECO:0000256" key="1">
    <source>
        <dbReference type="ARBA" id="ARBA00022603"/>
    </source>
</evidence>
<evidence type="ECO:0000313" key="4">
    <source>
        <dbReference type="Proteomes" id="UP000624325"/>
    </source>
</evidence>
<evidence type="ECO:0000313" key="3">
    <source>
        <dbReference type="EMBL" id="GIF59312.1"/>
    </source>
</evidence>
<dbReference type="NCBIfam" id="TIGR00095">
    <property type="entry name" value="16S rRNA (guanine(966)-N(2))-methyltransferase RsmD"/>
    <property type="match status" value="1"/>
</dbReference>
<reference evidence="3 4" key="1">
    <citation type="submission" date="2021-01" db="EMBL/GenBank/DDBJ databases">
        <title>Whole genome shotgun sequence of Asanoa iriomotensis NBRC 100142.</title>
        <authorList>
            <person name="Komaki H."/>
            <person name="Tamura T."/>
        </authorList>
    </citation>
    <scope>NUCLEOTIDE SEQUENCE [LARGE SCALE GENOMIC DNA]</scope>
    <source>
        <strain evidence="3 4">NBRC 100142</strain>
    </source>
</reference>
<accession>A0ABQ4C950</accession>
<dbReference type="PANTHER" id="PTHR43542">
    <property type="entry name" value="METHYLTRANSFERASE"/>
    <property type="match status" value="1"/>
</dbReference>
<gene>
    <name evidence="3" type="ORF">Air01nite_54070</name>
</gene>
<dbReference type="SUPFAM" id="SSF53335">
    <property type="entry name" value="S-adenosyl-L-methionine-dependent methyltransferases"/>
    <property type="match status" value="1"/>
</dbReference>
<evidence type="ECO:0000256" key="2">
    <source>
        <dbReference type="ARBA" id="ARBA00022679"/>
    </source>
</evidence>
<protein>
    <submittedName>
        <fullName evidence="3">DNA methylase</fullName>
    </submittedName>
</protein>
<dbReference type="GO" id="GO:0032259">
    <property type="term" value="P:methylation"/>
    <property type="evidence" value="ECO:0007669"/>
    <property type="project" value="UniProtKB-KW"/>
</dbReference>
<dbReference type="GO" id="GO:0008168">
    <property type="term" value="F:methyltransferase activity"/>
    <property type="evidence" value="ECO:0007669"/>
    <property type="project" value="UniProtKB-KW"/>
</dbReference>
<organism evidence="3 4">
    <name type="scientific">Asanoa iriomotensis</name>
    <dbReference type="NCBI Taxonomy" id="234613"/>
    <lineage>
        <taxon>Bacteria</taxon>
        <taxon>Bacillati</taxon>
        <taxon>Actinomycetota</taxon>
        <taxon>Actinomycetes</taxon>
        <taxon>Micromonosporales</taxon>
        <taxon>Micromonosporaceae</taxon>
        <taxon>Asanoa</taxon>
    </lineage>
</organism>
<keyword evidence="4" id="KW-1185">Reference proteome</keyword>
<keyword evidence="2" id="KW-0808">Transferase</keyword>
<dbReference type="InterPro" id="IPR029063">
    <property type="entry name" value="SAM-dependent_MTases_sf"/>
</dbReference>
<sequence length="241" mass="25285">MPSQVLVANVDTVVFTPPKIDLTSIRTPVLAPGFADGKVSLDTTGTVQRYGQAVMTRIVAGTLGGRRLSAPPGAGTRPTSDRVREALFSSIESMVELDGSRFADLFAGSGAVGFEALSRGAAHVLLVESDARAARTIRANLAALDAAPAARLVSDRVAAVLDRGPEGDPYDVVFADPPYAMPDEEIAAMVAALVDGGWLAPDAVLVVERSSRGGPPPQVEGVTPVRSRRYGETTLWYGRRS</sequence>
<dbReference type="InterPro" id="IPR004398">
    <property type="entry name" value="RNA_MeTrfase_RsmD"/>
</dbReference>
<dbReference type="PROSITE" id="PS00092">
    <property type="entry name" value="N6_MTASE"/>
    <property type="match status" value="1"/>
</dbReference>
<dbReference type="PANTHER" id="PTHR43542:SF1">
    <property type="entry name" value="METHYLTRANSFERASE"/>
    <property type="match status" value="1"/>
</dbReference>